<evidence type="ECO:0000313" key="2">
    <source>
        <dbReference type="EMBL" id="ULT85020.1"/>
    </source>
</evidence>
<name>A0AAE9CWV2_CAEBR</name>
<organism evidence="2 3">
    <name type="scientific">Caenorhabditis briggsae</name>
    <dbReference type="NCBI Taxonomy" id="6238"/>
    <lineage>
        <taxon>Eukaryota</taxon>
        <taxon>Metazoa</taxon>
        <taxon>Ecdysozoa</taxon>
        <taxon>Nematoda</taxon>
        <taxon>Chromadorea</taxon>
        <taxon>Rhabditida</taxon>
        <taxon>Rhabditina</taxon>
        <taxon>Rhabditomorpha</taxon>
        <taxon>Rhabditoidea</taxon>
        <taxon>Rhabditidae</taxon>
        <taxon>Peloderinae</taxon>
        <taxon>Caenorhabditis</taxon>
    </lineage>
</organism>
<evidence type="ECO:0000313" key="3">
    <source>
        <dbReference type="Proteomes" id="UP000827892"/>
    </source>
</evidence>
<dbReference type="AlphaFoldDB" id="A0AAE9CWV2"/>
<gene>
    <name evidence="2" type="ORF">L3Y34_013603</name>
</gene>
<sequence>MLKLSFRVITTRATGRAYLPVAPQNRHPLPTTTIASIEYFENSEQKVEEEKLPELCGSERARQAHLIPPVPAPHIHPAVRIHPAPQTLPAVWVHPAPRFRPAAQIRPAVRNRSRTAHRAQLSRRQPPAQAVCRQSKRFNK</sequence>
<dbReference type="EMBL" id="CP090896">
    <property type="protein sequence ID" value="ULT85020.1"/>
    <property type="molecule type" value="Genomic_DNA"/>
</dbReference>
<accession>A0AAE9CWV2</accession>
<protein>
    <submittedName>
        <fullName evidence="2">Uncharacterized protein</fullName>
    </submittedName>
</protein>
<reference evidence="2 3" key="1">
    <citation type="submission" date="2022-05" db="EMBL/GenBank/DDBJ databases">
        <title>Chromosome-level reference genomes for two strains of Caenorhabditis briggsae: an improved platform for comparative genomics.</title>
        <authorList>
            <person name="Stevens L."/>
            <person name="Andersen E.C."/>
        </authorList>
    </citation>
    <scope>NUCLEOTIDE SEQUENCE [LARGE SCALE GENOMIC DNA]</scope>
    <source>
        <strain evidence="2">QX1410_ONT</strain>
        <tissue evidence="2">Whole-organism</tissue>
    </source>
</reference>
<evidence type="ECO:0000256" key="1">
    <source>
        <dbReference type="SAM" id="MobiDB-lite"/>
    </source>
</evidence>
<feature type="region of interest" description="Disordered" evidence="1">
    <location>
        <begin position="109"/>
        <end position="140"/>
    </location>
</feature>
<proteinExistence type="predicted"/>
<dbReference type="Proteomes" id="UP000827892">
    <property type="component" value="Chromosome X"/>
</dbReference>
<feature type="compositionally biased region" description="Basic residues" evidence="1">
    <location>
        <begin position="109"/>
        <end position="121"/>
    </location>
</feature>